<dbReference type="PANTHER" id="PTHR22748">
    <property type="entry name" value="AP ENDONUCLEASE"/>
    <property type="match status" value="1"/>
</dbReference>
<dbReference type="PROSITE" id="PS00727">
    <property type="entry name" value="AP_NUCLEASE_F1_2"/>
    <property type="match status" value="1"/>
</dbReference>
<comment type="cofactor">
    <cofactor evidence="4">
        <name>Mg(2+)</name>
        <dbReference type="ChEBI" id="CHEBI:18420"/>
    </cofactor>
    <cofactor evidence="4">
        <name>Mn(2+)</name>
        <dbReference type="ChEBI" id="CHEBI:29035"/>
    </cofactor>
    <text evidence="4">Probably binds two magnesium or manganese ions per subunit.</text>
</comment>
<keyword evidence="3 4" id="KW-0460">Magnesium</keyword>
<feature type="non-terminal residue" evidence="6">
    <location>
        <position position="1"/>
    </location>
</feature>
<accession>A0A257T9K2</accession>
<dbReference type="InterPro" id="IPR004808">
    <property type="entry name" value="AP_endonuc_1"/>
</dbReference>
<proteinExistence type="predicted"/>
<dbReference type="Proteomes" id="UP000216779">
    <property type="component" value="Unassembled WGS sequence"/>
</dbReference>
<dbReference type="GO" id="GO:0046872">
    <property type="term" value="F:metal ion binding"/>
    <property type="evidence" value="ECO:0007669"/>
    <property type="project" value="UniProtKB-KW"/>
</dbReference>
<keyword evidence="1 4" id="KW-0479">Metal-binding</keyword>
<feature type="site" description="Interaction with DNA substrate" evidence="5">
    <location>
        <position position="66"/>
    </location>
</feature>
<evidence type="ECO:0000256" key="1">
    <source>
        <dbReference type="ARBA" id="ARBA00022723"/>
    </source>
</evidence>
<dbReference type="GO" id="GO:0008081">
    <property type="term" value="F:phosphoric diester hydrolase activity"/>
    <property type="evidence" value="ECO:0007669"/>
    <property type="project" value="TreeGrafter"/>
</dbReference>
<dbReference type="GO" id="GO:0006284">
    <property type="term" value="P:base-excision repair"/>
    <property type="evidence" value="ECO:0007669"/>
    <property type="project" value="TreeGrafter"/>
</dbReference>
<dbReference type="InterPro" id="IPR020848">
    <property type="entry name" value="AP_endonuclease_F1_CS"/>
</dbReference>
<dbReference type="Gene3D" id="3.60.10.10">
    <property type="entry name" value="Endonuclease/exonuclease/phosphatase"/>
    <property type="match status" value="1"/>
</dbReference>
<evidence type="ECO:0000313" key="7">
    <source>
        <dbReference type="Proteomes" id="UP000216779"/>
    </source>
</evidence>
<feature type="binding site" evidence="4">
    <location>
        <position position="66"/>
    </location>
    <ligand>
        <name>Mg(2+)</name>
        <dbReference type="ChEBI" id="CHEBI:18420"/>
        <label>1</label>
    </ligand>
</feature>
<dbReference type="PANTHER" id="PTHR22748:SF6">
    <property type="entry name" value="DNA-(APURINIC OR APYRIMIDINIC SITE) ENDONUCLEASE"/>
    <property type="match status" value="1"/>
</dbReference>
<dbReference type="EMBL" id="NCBC01000080">
    <property type="protein sequence ID" value="OYV81995.1"/>
    <property type="molecule type" value="Genomic_DNA"/>
</dbReference>
<protein>
    <submittedName>
        <fullName evidence="6">Exodeoxyribonuclease III</fullName>
    </submittedName>
</protein>
<sequence>QWVAAGWVDSFRHLHPDSITYSWWSQRTNARVRNIGWRLDYFWIHESLLPRLRGAGIATDVTGSDHCPVWLELG</sequence>
<evidence type="ECO:0000256" key="3">
    <source>
        <dbReference type="ARBA" id="ARBA00022842"/>
    </source>
</evidence>
<dbReference type="GO" id="GO:0003677">
    <property type="term" value="F:DNA binding"/>
    <property type="evidence" value="ECO:0007669"/>
    <property type="project" value="InterPro"/>
</dbReference>
<dbReference type="AlphaFoldDB" id="A0A257T9K2"/>
<dbReference type="GO" id="GO:0003906">
    <property type="term" value="F:DNA-(apurinic or apyrimidinic site) endonuclease activity"/>
    <property type="evidence" value="ECO:0007669"/>
    <property type="project" value="TreeGrafter"/>
</dbReference>
<name>A0A257T9K2_9PROT</name>
<evidence type="ECO:0000256" key="4">
    <source>
        <dbReference type="PIRSR" id="PIRSR604808-2"/>
    </source>
</evidence>
<evidence type="ECO:0000256" key="2">
    <source>
        <dbReference type="ARBA" id="ARBA00022801"/>
    </source>
</evidence>
<dbReference type="GO" id="GO:0008311">
    <property type="term" value="F:double-stranded DNA 3'-5' DNA exonuclease activity"/>
    <property type="evidence" value="ECO:0007669"/>
    <property type="project" value="TreeGrafter"/>
</dbReference>
<feature type="binding site" evidence="4">
    <location>
        <position position="65"/>
    </location>
    <ligand>
        <name>Mg(2+)</name>
        <dbReference type="ChEBI" id="CHEBI:18420"/>
        <label>1</label>
    </ligand>
</feature>
<gene>
    <name evidence="6" type="ORF">B7Z70_03725</name>
</gene>
<feature type="site" description="Important for catalytic activity" evidence="5">
    <location>
        <position position="40"/>
    </location>
</feature>
<dbReference type="SUPFAM" id="SSF56219">
    <property type="entry name" value="DNase I-like"/>
    <property type="match status" value="1"/>
</dbReference>
<organism evidence="6 7">
    <name type="scientific">Acidithiobacillus ferrivorans</name>
    <dbReference type="NCBI Taxonomy" id="160808"/>
    <lineage>
        <taxon>Bacteria</taxon>
        <taxon>Pseudomonadati</taxon>
        <taxon>Pseudomonadota</taxon>
        <taxon>Acidithiobacillia</taxon>
        <taxon>Acidithiobacillales</taxon>
        <taxon>Acidithiobacillaceae</taxon>
        <taxon>Acidithiobacillus</taxon>
    </lineage>
</organism>
<reference evidence="6 7" key="1">
    <citation type="submission" date="2017-03" db="EMBL/GenBank/DDBJ databases">
        <title>Lifting the veil on microbial sulfur biogeochemistry in mining wastewaters.</title>
        <authorList>
            <person name="Kantor R.S."/>
            <person name="Colenbrander Nelson T."/>
            <person name="Marshall S."/>
            <person name="Bennett D."/>
            <person name="Apte S."/>
            <person name="Camacho D."/>
            <person name="Thomas B.C."/>
            <person name="Warren L.A."/>
            <person name="Banfield J.F."/>
        </authorList>
    </citation>
    <scope>NUCLEOTIDE SEQUENCE [LARGE SCALE GENOMIC DNA]</scope>
    <source>
        <strain evidence="6">21-59-9</strain>
    </source>
</reference>
<dbReference type="InterPro" id="IPR036691">
    <property type="entry name" value="Endo/exonu/phosph_ase_sf"/>
</dbReference>
<comment type="caution">
    <text evidence="6">The sequence shown here is derived from an EMBL/GenBank/DDBJ whole genome shotgun (WGS) entry which is preliminary data.</text>
</comment>
<evidence type="ECO:0000313" key="6">
    <source>
        <dbReference type="EMBL" id="OYV81995.1"/>
    </source>
</evidence>
<evidence type="ECO:0000256" key="5">
    <source>
        <dbReference type="PIRSR" id="PIRSR604808-3"/>
    </source>
</evidence>
<keyword evidence="2" id="KW-0378">Hydrolase</keyword>
<keyword evidence="4" id="KW-0464">Manganese</keyword>